<evidence type="ECO:0000313" key="3">
    <source>
        <dbReference type="Proteomes" id="UP000054279"/>
    </source>
</evidence>
<dbReference type="Proteomes" id="UP000054279">
    <property type="component" value="Unassembled WGS sequence"/>
</dbReference>
<accession>A0A0C9UFX1</accession>
<organism evidence="2 3">
    <name type="scientific">Sphaerobolus stellatus (strain SS14)</name>
    <dbReference type="NCBI Taxonomy" id="990650"/>
    <lineage>
        <taxon>Eukaryota</taxon>
        <taxon>Fungi</taxon>
        <taxon>Dikarya</taxon>
        <taxon>Basidiomycota</taxon>
        <taxon>Agaricomycotina</taxon>
        <taxon>Agaricomycetes</taxon>
        <taxon>Phallomycetidae</taxon>
        <taxon>Geastrales</taxon>
        <taxon>Sphaerobolaceae</taxon>
        <taxon>Sphaerobolus</taxon>
    </lineage>
</organism>
<proteinExistence type="predicted"/>
<dbReference type="HOGENOM" id="CLU_1222236_0_0_1"/>
<feature type="region of interest" description="Disordered" evidence="1">
    <location>
        <begin position="104"/>
        <end position="215"/>
    </location>
</feature>
<evidence type="ECO:0000313" key="2">
    <source>
        <dbReference type="EMBL" id="KIJ41893.1"/>
    </source>
</evidence>
<sequence length="227" mass="26203">VRTKYDRMFERKNQNILSEHYTKLVDHDDDLLGPGEEEDEFITLKRADHDLEGPAAEPLSSEPVSKRKLKEVMSKKAMLKYKGVGKKLVFDDEGNPHELYELVDDKDFRAGNPLEEGKRFAESERAKLSQADVMDKEEAKDKKREKKRKRKEREKMNGEEVGATLAAPSDDDGYESPDIVLPDLPSDDEQEPEFVPERPAKRPRKEQKVKDDLAEEEELALRMLRGH</sequence>
<dbReference type="OrthoDB" id="10259640at2759"/>
<feature type="compositionally biased region" description="Acidic residues" evidence="1">
    <location>
        <begin position="185"/>
        <end position="194"/>
    </location>
</feature>
<reference evidence="2 3" key="1">
    <citation type="submission" date="2014-06" db="EMBL/GenBank/DDBJ databases">
        <title>Evolutionary Origins and Diversification of the Mycorrhizal Mutualists.</title>
        <authorList>
            <consortium name="DOE Joint Genome Institute"/>
            <consortium name="Mycorrhizal Genomics Consortium"/>
            <person name="Kohler A."/>
            <person name="Kuo A."/>
            <person name="Nagy L.G."/>
            <person name="Floudas D."/>
            <person name="Copeland A."/>
            <person name="Barry K.W."/>
            <person name="Cichocki N."/>
            <person name="Veneault-Fourrey C."/>
            <person name="LaButti K."/>
            <person name="Lindquist E.A."/>
            <person name="Lipzen A."/>
            <person name="Lundell T."/>
            <person name="Morin E."/>
            <person name="Murat C."/>
            <person name="Riley R."/>
            <person name="Ohm R."/>
            <person name="Sun H."/>
            <person name="Tunlid A."/>
            <person name="Henrissat B."/>
            <person name="Grigoriev I.V."/>
            <person name="Hibbett D.S."/>
            <person name="Martin F."/>
        </authorList>
    </citation>
    <scope>NUCLEOTIDE SEQUENCE [LARGE SCALE GENOMIC DNA]</scope>
    <source>
        <strain evidence="2 3">SS14</strain>
    </source>
</reference>
<feature type="non-terminal residue" evidence="2">
    <location>
        <position position="227"/>
    </location>
</feature>
<name>A0A0C9UFX1_SPHS4</name>
<feature type="compositionally biased region" description="Basic and acidic residues" evidence="1">
    <location>
        <begin position="195"/>
        <end position="212"/>
    </location>
</feature>
<evidence type="ECO:0000256" key="1">
    <source>
        <dbReference type="SAM" id="MobiDB-lite"/>
    </source>
</evidence>
<gene>
    <name evidence="2" type="ORF">M422DRAFT_171714</name>
</gene>
<dbReference type="AlphaFoldDB" id="A0A0C9UFX1"/>
<keyword evidence="3" id="KW-1185">Reference proteome</keyword>
<feature type="compositionally biased region" description="Basic residues" evidence="1">
    <location>
        <begin position="143"/>
        <end position="152"/>
    </location>
</feature>
<dbReference type="EMBL" id="KN837133">
    <property type="protein sequence ID" value="KIJ41893.1"/>
    <property type="molecule type" value="Genomic_DNA"/>
</dbReference>
<protein>
    <submittedName>
        <fullName evidence="2">Uncharacterized protein</fullName>
    </submittedName>
</protein>
<feature type="compositionally biased region" description="Basic and acidic residues" evidence="1">
    <location>
        <begin position="104"/>
        <end position="142"/>
    </location>
</feature>